<dbReference type="InterPro" id="IPR057559">
    <property type="entry name" value="SAM_6"/>
</dbReference>
<feature type="region of interest" description="Disordered" evidence="1">
    <location>
        <begin position="467"/>
        <end position="521"/>
    </location>
</feature>
<evidence type="ECO:0000259" key="2">
    <source>
        <dbReference type="Pfam" id="PF23394"/>
    </source>
</evidence>
<organism evidence="4 5">
    <name type="scientific">Penicillium fimorum</name>
    <dbReference type="NCBI Taxonomy" id="1882269"/>
    <lineage>
        <taxon>Eukaryota</taxon>
        <taxon>Fungi</taxon>
        <taxon>Dikarya</taxon>
        <taxon>Ascomycota</taxon>
        <taxon>Pezizomycotina</taxon>
        <taxon>Eurotiomycetes</taxon>
        <taxon>Eurotiomycetidae</taxon>
        <taxon>Eurotiales</taxon>
        <taxon>Aspergillaceae</taxon>
        <taxon>Penicillium</taxon>
    </lineage>
</organism>
<evidence type="ECO:0000256" key="1">
    <source>
        <dbReference type="SAM" id="MobiDB-lite"/>
    </source>
</evidence>
<dbReference type="InterPro" id="IPR055528">
    <property type="entry name" value="DUF7102"/>
</dbReference>
<feature type="compositionally biased region" description="Basic and acidic residues" evidence="1">
    <location>
        <begin position="504"/>
        <end position="513"/>
    </location>
</feature>
<dbReference type="EMBL" id="JAPWDS010000005">
    <property type="protein sequence ID" value="KAJ5497485.1"/>
    <property type="molecule type" value="Genomic_DNA"/>
</dbReference>
<evidence type="ECO:0000313" key="5">
    <source>
        <dbReference type="Proteomes" id="UP001149954"/>
    </source>
</evidence>
<dbReference type="Pfam" id="PF23395">
    <property type="entry name" value="SAM_6"/>
    <property type="match status" value="1"/>
</dbReference>
<evidence type="ECO:0000313" key="4">
    <source>
        <dbReference type="EMBL" id="KAJ5497485.1"/>
    </source>
</evidence>
<dbReference type="Pfam" id="PF23394">
    <property type="entry name" value="DUF7102"/>
    <property type="match status" value="1"/>
</dbReference>
<dbReference type="Proteomes" id="UP001149954">
    <property type="component" value="Unassembled WGS sequence"/>
</dbReference>
<gene>
    <name evidence="4" type="ORF">N7463_009472</name>
</gene>
<feature type="compositionally biased region" description="Low complexity" evidence="1">
    <location>
        <begin position="470"/>
        <end position="491"/>
    </location>
</feature>
<reference evidence="4" key="1">
    <citation type="submission" date="2022-12" db="EMBL/GenBank/DDBJ databases">
        <authorList>
            <person name="Petersen C."/>
        </authorList>
    </citation>
    <scope>NUCLEOTIDE SEQUENCE</scope>
    <source>
        <strain evidence="4">IBT 29495</strain>
    </source>
</reference>
<accession>A0A9X0C4R5</accession>
<evidence type="ECO:0000259" key="3">
    <source>
        <dbReference type="Pfam" id="PF23395"/>
    </source>
</evidence>
<sequence>MASNQPTLLEYARFYNISEDSTRYCPINYADDTCEPTIPTPPVEGLNPEHPEDRLMEIDRRFCTELIMERLPTNPEDMELLSGCLQLQPLNGNIWRGILPEVTTSELRGEPLLLTAQDERMFASSEFHTNFVQSPTLSSPSPSVHLLVPSGPDVPAVPINTRGVFNLYNSAMASQSNTLECFTTPDNVTAGSSNLTTTSHLAGNALPPIVGPSGTVHQFVSIESDPVPSIPGQGSRAYAPSAVSSEHPTESQFSPFAFDNTTSPPPLSDVSLYNKSQPTFSIVSPNLTKEKGFSIGGVDDQKTQAPTNLKGEKRTKALVGPVADTGMHCEQKRIVPSSLSTIREDTLAVSNGICSSSSIIRSANHQNITQLARAQNANDNHISFKTSYEKNPNIMATHTSSVDGGHSCAAQAERFRMKLGYKPRKVCLKPPHDNSSIDYTTLKSSKAVFGGLGSLCLFMQTRGSDGGYVTSSHAPSSHDPSSLSLSGSTRSRLGEFSTASPGNRPRDYDKDPSDAYGLPGPAISMQEMVTRSAFNPPPMFFLSTTLLRTHLSVIRDMEGWPSSPPRLIYREYRDDHYDAEVILAPDTGLILTSLHELTQRYLPGHGPRDERLNGIRGINSPLREKIFRLMHRYALLVVLICEPDNADVNSGAFFSSIREIRSLVGFCDSRKELSKTLLVPIRNHSTSIVLWCFGMGRLRYELFPPEVMGNITEGESEYEVVLRDLGINPFAGRLILDNIRVGGFNQFPAFDLYPPPLPSHVANANTDSRAFDIFISMTSLERGMEYGSFVGDGVMNRVSEAIESMAYMNSNETDSEDIHSTQISLH</sequence>
<feature type="domain" description="DUF7102" evidence="2">
    <location>
        <begin position="539"/>
        <end position="691"/>
    </location>
</feature>
<feature type="domain" description="SAM-like" evidence="3">
    <location>
        <begin position="713"/>
        <end position="802"/>
    </location>
</feature>
<protein>
    <submittedName>
        <fullName evidence="4">Uncharacterized protein</fullName>
    </submittedName>
</protein>
<comment type="caution">
    <text evidence="4">The sequence shown here is derived from an EMBL/GenBank/DDBJ whole genome shotgun (WGS) entry which is preliminary data.</text>
</comment>
<dbReference type="OrthoDB" id="3647246at2759"/>
<proteinExistence type="predicted"/>
<reference evidence="4" key="2">
    <citation type="journal article" date="2023" name="IMA Fungus">
        <title>Comparative genomic study of the Penicillium genus elucidates a diverse pangenome and 15 lateral gene transfer events.</title>
        <authorList>
            <person name="Petersen C."/>
            <person name="Sorensen T."/>
            <person name="Nielsen M.R."/>
            <person name="Sondergaard T.E."/>
            <person name="Sorensen J.L."/>
            <person name="Fitzpatrick D.A."/>
            <person name="Frisvad J.C."/>
            <person name="Nielsen K.L."/>
        </authorList>
    </citation>
    <scope>NUCLEOTIDE SEQUENCE</scope>
    <source>
        <strain evidence="4">IBT 29495</strain>
    </source>
</reference>
<dbReference type="AlphaFoldDB" id="A0A9X0C4R5"/>
<name>A0A9X0C4R5_9EURO</name>
<keyword evidence="5" id="KW-1185">Reference proteome</keyword>